<dbReference type="OrthoDB" id="5297969at2"/>
<dbReference type="InterPro" id="IPR032408">
    <property type="entry name" value="RisS_PPD"/>
</dbReference>
<dbReference type="SMART" id="SM00304">
    <property type="entry name" value="HAMP"/>
    <property type="match status" value="1"/>
</dbReference>
<evidence type="ECO:0000259" key="11">
    <source>
        <dbReference type="PROSITE" id="PS50109"/>
    </source>
</evidence>
<evidence type="ECO:0000256" key="1">
    <source>
        <dbReference type="ARBA" id="ARBA00000085"/>
    </source>
</evidence>
<sequence length="463" mass="51093">MSGSREKGLRALLCRVSLFWQLFVSITALLLAAAASWWWLSWQIETEQRARDNARLIASVINLTRSALRHTPQRFQGDLMIDWVTLEGIAVYPADFGDEVEPLPDDDPDRALQEELRRLLGPSTQVGKSWREQPGLWVYFRLSPEDPRGYWLRFPPERIPRPDPRQWLMLASVILALALLGAFVIARWISGPLRVLRRAAEMVAAGGQPTLLPMPASAELAKLVLAFNTMVERLRLNETERALILAGVSHDVRTPLTRLRLALALLPIDEREAQALEADLDDIDRIVGQFLDYAKVDALAADETFALDDLVEEVVAKERLRGTPIEWKSDVPHVFVRANRAALRRVLVNLIDNAKKYAGTEHPIEILLGEDAAAPTLTVADRGPGIPEDQLERVLAPFARTESAMRSGVTGSGLGLAIVKRTIEALGGRLTLANRDGGGLAVTLELPPAPPPLPAPTPSQDAS</sequence>
<evidence type="ECO:0000256" key="7">
    <source>
        <dbReference type="ARBA" id="ARBA00022741"/>
    </source>
</evidence>
<dbReference type="InterPro" id="IPR036890">
    <property type="entry name" value="HATPase_C_sf"/>
</dbReference>
<keyword evidence="14" id="KW-1185">Reference proteome</keyword>
<dbReference type="Gene3D" id="3.30.450.300">
    <property type="entry name" value="Sensor histidine kinase RisS, periplasmic domain"/>
    <property type="match status" value="1"/>
</dbReference>
<keyword evidence="6" id="KW-0808">Transferase</keyword>
<evidence type="ECO:0000256" key="3">
    <source>
        <dbReference type="ARBA" id="ARBA00012438"/>
    </source>
</evidence>
<dbReference type="Proteomes" id="UP000182108">
    <property type="component" value="Unassembled WGS sequence"/>
</dbReference>
<dbReference type="InterPro" id="IPR003661">
    <property type="entry name" value="HisK_dim/P_dom"/>
</dbReference>
<evidence type="ECO:0000256" key="8">
    <source>
        <dbReference type="ARBA" id="ARBA00022777"/>
    </source>
</evidence>
<evidence type="ECO:0000313" key="14">
    <source>
        <dbReference type="Proteomes" id="UP000182108"/>
    </source>
</evidence>
<reference evidence="14" key="1">
    <citation type="submission" date="2015-08" db="EMBL/GenBank/DDBJ databases">
        <authorList>
            <person name="Babu N.S."/>
            <person name="Beckwith C.J."/>
            <person name="Beseler K.G."/>
            <person name="Brison A."/>
            <person name="Carone J.V."/>
            <person name="Caskin T.P."/>
            <person name="Diamond M."/>
            <person name="Durham M.E."/>
            <person name="Foxe J.M."/>
            <person name="Go M."/>
            <person name="Henderson B.A."/>
            <person name="Jones I.B."/>
            <person name="McGettigan J.A."/>
            <person name="Micheletti S.J."/>
            <person name="Nasrallah M.E."/>
            <person name="Ortiz D."/>
            <person name="Piller C.R."/>
            <person name="Privatt S.R."/>
            <person name="Schneider S.L."/>
            <person name="Sharp S."/>
            <person name="Smith T.C."/>
            <person name="Stanton J.D."/>
            <person name="Ullery H.E."/>
            <person name="Wilson R.J."/>
            <person name="Serrano M.G."/>
            <person name="Buck G."/>
            <person name="Lee V."/>
            <person name="Wang Y."/>
            <person name="Carvalho R."/>
            <person name="Voegtly L."/>
            <person name="Shi R."/>
            <person name="Duckworth R."/>
            <person name="Johnson A."/>
            <person name="Loviza R."/>
            <person name="Walstead R."/>
            <person name="Shah Z."/>
            <person name="Kiflezghi M."/>
            <person name="Wade K."/>
            <person name="Ball S.L."/>
            <person name="Bradley K.W."/>
            <person name="Asai D.J."/>
            <person name="Bowman C.A."/>
            <person name="Russell D.A."/>
            <person name="Pope W.H."/>
            <person name="Jacobs-Sera D."/>
            <person name="Hendrix R.W."/>
            <person name="Hatfull G.F."/>
        </authorList>
    </citation>
    <scope>NUCLEOTIDE SEQUENCE [LARGE SCALE GENOMIC DNA]</scope>
    <source>
        <strain evidence="14">JCM 19170</strain>
    </source>
</reference>
<dbReference type="InterPro" id="IPR038421">
    <property type="entry name" value="RisS_PPD_sf"/>
</dbReference>
<keyword evidence="8 13" id="KW-0418">Kinase</keyword>
<dbReference type="PANTHER" id="PTHR44936">
    <property type="entry name" value="SENSOR PROTEIN CREC"/>
    <property type="match status" value="1"/>
</dbReference>
<evidence type="ECO:0000256" key="9">
    <source>
        <dbReference type="ARBA" id="ARBA00022840"/>
    </source>
</evidence>
<dbReference type="EMBL" id="CYHH01000002">
    <property type="protein sequence ID" value="CUB05996.1"/>
    <property type="molecule type" value="Genomic_DNA"/>
</dbReference>
<dbReference type="CDD" id="cd06225">
    <property type="entry name" value="HAMP"/>
    <property type="match status" value="1"/>
</dbReference>
<keyword evidence="10" id="KW-0472">Membrane</keyword>
<dbReference type="RefSeq" id="WP_055422947.1">
    <property type="nucleotide sequence ID" value="NZ_CYHH01000002.1"/>
</dbReference>
<dbReference type="InterPro" id="IPR005467">
    <property type="entry name" value="His_kinase_dom"/>
</dbReference>
<evidence type="ECO:0000259" key="12">
    <source>
        <dbReference type="PROSITE" id="PS50885"/>
    </source>
</evidence>
<dbReference type="InterPro" id="IPR036097">
    <property type="entry name" value="HisK_dim/P_sf"/>
</dbReference>
<dbReference type="GO" id="GO:0005886">
    <property type="term" value="C:plasma membrane"/>
    <property type="evidence" value="ECO:0007669"/>
    <property type="project" value="UniProtKB-SubCell"/>
</dbReference>
<dbReference type="CDD" id="cd00075">
    <property type="entry name" value="HATPase"/>
    <property type="match status" value="1"/>
</dbReference>
<feature type="transmembrane region" description="Helical" evidence="10">
    <location>
        <begin position="167"/>
        <end position="189"/>
    </location>
</feature>
<dbReference type="PRINTS" id="PR00344">
    <property type="entry name" value="BCTRLSENSOR"/>
</dbReference>
<dbReference type="Pfam" id="PF00512">
    <property type="entry name" value="HisKA"/>
    <property type="match status" value="1"/>
</dbReference>
<protein>
    <recommendedName>
        <fullName evidence="3">histidine kinase</fullName>
        <ecNumber evidence="3">2.7.13.3</ecNumber>
    </recommendedName>
</protein>
<evidence type="ECO:0000256" key="10">
    <source>
        <dbReference type="SAM" id="Phobius"/>
    </source>
</evidence>
<evidence type="ECO:0000313" key="13">
    <source>
        <dbReference type="EMBL" id="CUB05996.1"/>
    </source>
</evidence>
<dbReference type="SUPFAM" id="SSF158472">
    <property type="entry name" value="HAMP domain-like"/>
    <property type="match status" value="1"/>
</dbReference>
<keyword evidence="5" id="KW-0597">Phosphoprotein</keyword>
<comment type="catalytic activity">
    <reaction evidence="1">
        <text>ATP + protein L-histidine = ADP + protein N-phospho-L-histidine.</text>
        <dbReference type="EC" id="2.7.13.3"/>
    </reaction>
</comment>
<dbReference type="Pfam" id="PF00672">
    <property type="entry name" value="HAMP"/>
    <property type="match status" value="1"/>
</dbReference>
<dbReference type="PROSITE" id="PS50885">
    <property type="entry name" value="HAMP"/>
    <property type="match status" value="1"/>
</dbReference>
<feature type="domain" description="Histidine kinase" evidence="11">
    <location>
        <begin position="247"/>
        <end position="450"/>
    </location>
</feature>
<dbReference type="SUPFAM" id="SSF47384">
    <property type="entry name" value="Homodimeric domain of signal transducing histidine kinase"/>
    <property type="match status" value="1"/>
</dbReference>
<feature type="domain" description="HAMP" evidence="12">
    <location>
        <begin position="187"/>
        <end position="239"/>
    </location>
</feature>
<keyword evidence="7" id="KW-0547">Nucleotide-binding</keyword>
<dbReference type="InterPro" id="IPR050980">
    <property type="entry name" value="2C_sensor_his_kinase"/>
</dbReference>
<dbReference type="PANTHER" id="PTHR44936:SF10">
    <property type="entry name" value="SENSOR PROTEIN RSTB"/>
    <property type="match status" value="1"/>
</dbReference>
<comment type="subcellular location">
    <subcellularLocation>
        <location evidence="2">Cell membrane</location>
        <topology evidence="2">Multi-pass membrane protein</topology>
    </subcellularLocation>
</comment>
<keyword evidence="4" id="KW-1003">Cell membrane</keyword>
<dbReference type="EC" id="2.7.13.3" evidence="3"/>
<feature type="transmembrane region" description="Helical" evidence="10">
    <location>
        <begin position="12"/>
        <end position="40"/>
    </location>
</feature>
<dbReference type="GO" id="GO:0005524">
    <property type="term" value="F:ATP binding"/>
    <property type="evidence" value="ECO:0007669"/>
    <property type="project" value="UniProtKB-KW"/>
</dbReference>
<keyword evidence="9" id="KW-0067">ATP-binding</keyword>
<dbReference type="AlphaFoldDB" id="A0A0K6ISB4"/>
<gene>
    <name evidence="13" type="ORF">Ga0061068_102240</name>
</gene>
<dbReference type="InterPro" id="IPR003594">
    <property type="entry name" value="HATPase_dom"/>
</dbReference>
<keyword evidence="10" id="KW-1133">Transmembrane helix</keyword>
<dbReference type="InterPro" id="IPR003660">
    <property type="entry name" value="HAMP_dom"/>
</dbReference>
<dbReference type="Pfam" id="PF16524">
    <property type="entry name" value="RisS_PPD"/>
    <property type="match status" value="1"/>
</dbReference>
<dbReference type="PROSITE" id="PS50109">
    <property type="entry name" value="HIS_KIN"/>
    <property type="match status" value="1"/>
</dbReference>
<accession>A0A0K6ISB4</accession>
<evidence type="ECO:0000256" key="4">
    <source>
        <dbReference type="ARBA" id="ARBA00022475"/>
    </source>
</evidence>
<dbReference type="InterPro" id="IPR004358">
    <property type="entry name" value="Sig_transdc_His_kin-like_C"/>
</dbReference>
<dbReference type="Pfam" id="PF02518">
    <property type="entry name" value="HATPase_c"/>
    <property type="match status" value="1"/>
</dbReference>
<dbReference type="SMART" id="SM00388">
    <property type="entry name" value="HisKA"/>
    <property type="match status" value="1"/>
</dbReference>
<dbReference type="GO" id="GO:0000155">
    <property type="term" value="F:phosphorelay sensor kinase activity"/>
    <property type="evidence" value="ECO:0007669"/>
    <property type="project" value="InterPro"/>
</dbReference>
<dbReference type="SMART" id="SM00387">
    <property type="entry name" value="HATPase_c"/>
    <property type="match status" value="1"/>
</dbReference>
<evidence type="ECO:0000256" key="6">
    <source>
        <dbReference type="ARBA" id="ARBA00022679"/>
    </source>
</evidence>
<keyword evidence="10" id="KW-0812">Transmembrane</keyword>
<evidence type="ECO:0000256" key="2">
    <source>
        <dbReference type="ARBA" id="ARBA00004651"/>
    </source>
</evidence>
<name>A0A0K6ISB4_9PROT</name>
<evidence type="ECO:0000256" key="5">
    <source>
        <dbReference type="ARBA" id="ARBA00022553"/>
    </source>
</evidence>
<dbReference type="SUPFAM" id="SSF55874">
    <property type="entry name" value="ATPase domain of HSP90 chaperone/DNA topoisomerase II/histidine kinase"/>
    <property type="match status" value="1"/>
</dbReference>
<dbReference type="Gene3D" id="3.30.565.10">
    <property type="entry name" value="Histidine kinase-like ATPase, C-terminal domain"/>
    <property type="match status" value="1"/>
</dbReference>
<dbReference type="Gene3D" id="6.10.340.10">
    <property type="match status" value="1"/>
</dbReference>
<proteinExistence type="predicted"/>
<organism evidence="13 14">
    <name type="scientific">Tepidiphilus thermophilus</name>
    <dbReference type="NCBI Taxonomy" id="876478"/>
    <lineage>
        <taxon>Bacteria</taxon>
        <taxon>Pseudomonadati</taxon>
        <taxon>Pseudomonadota</taxon>
        <taxon>Hydrogenophilia</taxon>
        <taxon>Hydrogenophilales</taxon>
        <taxon>Hydrogenophilaceae</taxon>
        <taxon>Tepidiphilus</taxon>
    </lineage>
</organism>
<dbReference type="Gene3D" id="1.10.287.130">
    <property type="match status" value="1"/>
</dbReference>